<organism evidence="1 2">
    <name type="scientific">Phytophthora megakarya</name>
    <dbReference type="NCBI Taxonomy" id="4795"/>
    <lineage>
        <taxon>Eukaryota</taxon>
        <taxon>Sar</taxon>
        <taxon>Stramenopiles</taxon>
        <taxon>Oomycota</taxon>
        <taxon>Peronosporomycetes</taxon>
        <taxon>Peronosporales</taxon>
        <taxon>Peronosporaceae</taxon>
        <taxon>Phytophthora</taxon>
    </lineage>
</organism>
<sequence>MGWVPPQLQQHVDQTVWVPHWRLTHPHRDLFDELEQRPLLSVFRFVRVSMFYVATSRDDTKFVWQTSDISLCGQVVSYDKASSIDLVDEIDLIMETNSSYICRVATRHYAYEICQVMAIHLEVRVNHISQDENMVGH</sequence>
<dbReference type="OrthoDB" id="125523at2759"/>
<dbReference type="Proteomes" id="UP000198211">
    <property type="component" value="Unassembled WGS sequence"/>
</dbReference>
<evidence type="ECO:0000313" key="2">
    <source>
        <dbReference type="Proteomes" id="UP000198211"/>
    </source>
</evidence>
<dbReference type="AlphaFoldDB" id="A0A225VKE6"/>
<reference evidence="2" key="1">
    <citation type="submission" date="2017-03" db="EMBL/GenBank/DDBJ databases">
        <title>Phytopthora megakarya and P. palmivora, two closely related causual agents of cacao black pod achieved similar genome size and gene model numbers by different mechanisms.</title>
        <authorList>
            <person name="Ali S."/>
            <person name="Shao J."/>
            <person name="Larry D.J."/>
            <person name="Kronmiller B."/>
            <person name="Shen D."/>
            <person name="Strem M.D."/>
            <person name="Melnick R.L."/>
            <person name="Guiltinan M.J."/>
            <person name="Tyler B.M."/>
            <person name="Meinhardt L.W."/>
            <person name="Bailey B.A."/>
        </authorList>
    </citation>
    <scope>NUCLEOTIDE SEQUENCE [LARGE SCALE GENOMIC DNA]</scope>
    <source>
        <strain evidence="2">zdho120</strain>
    </source>
</reference>
<proteinExistence type="predicted"/>
<dbReference type="EMBL" id="NBNE01004148">
    <property type="protein sequence ID" value="OWZ06026.1"/>
    <property type="molecule type" value="Genomic_DNA"/>
</dbReference>
<keyword evidence="2" id="KW-1185">Reference proteome</keyword>
<name>A0A225VKE6_9STRA</name>
<protein>
    <submittedName>
        <fullName evidence="1">Uncharacterized protein</fullName>
    </submittedName>
</protein>
<evidence type="ECO:0000313" key="1">
    <source>
        <dbReference type="EMBL" id="OWZ06026.1"/>
    </source>
</evidence>
<gene>
    <name evidence="1" type="ORF">PHMEG_00021778</name>
</gene>
<comment type="caution">
    <text evidence="1">The sequence shown here is derived from an EMBL/GenBank/DDBJ whole genome shotgun (WGS) entry which is preliminary data.</text>
</comment>
<accession>A0A225VKE6</accession>